<feature type="signal peptide" evidence="2">
    <location>
        <begin position="1"/>
        <end position="30"/>
    </location>
</feature>
<dbReference type="EMBL" id="QYUN01000002">
    <property type="protein sequence ID" value="RJG07704.1"/>
    <property type="molecule type" value="Genomic_DNA"/>
</dbReference>
<evidence type="ECO:0000313" key="4">
    <source>
        <dbReference type="Proteomes" id="UP000285190"/>
    </source>
</evidence>
<dbReference type="Proteomes" id="UP000285190">
    <property type="component" value="Unassembled WGS sequence"/>
</dbReference>
<comment type="caution">
    <text evidence="3">The sequence shown here is derived from an EMBL/GenBank/DDBJ whole genome shotgun (WGS) entry which is preliminary data.</text>
</comment>
<dbReference type="CDD" id="cd16325">
    <property type="entry name" value="LolA"/>
    <property type="match status" value="1"/>
</dbReference>
<sequence>MNAVSPGTIFRRLLALLLPLVLACAAPAIAADWDLDRLMQSLAKTKEGRATFVEKKYLALLDRPVESSGELLYVAPDRLEKRTVKPKPESMLVEGDTLSIERGRQKHSVQMQEYPELAGFIDSIRGTLAGDRKALERSFRLKLEGQAERWTLNLWPTNAKLATNIHLVQITGSRDNVRSIEIIQTDGDRSVMTIEKVASR</sequence>
<keyword evidence="3" id="KW-0449">Lipoprotein</keyword>
<protein>
    <submittedName>
        <fullName evidence="3">Outer membrane lipoprotein carrier protein LolA</fullName>
    </submittedName>
</protein>
<organism evidence="3 4">
    <name type="scientific">Noviherbaspirillum cavernae</name>
    <dbReference type="NCBI Taxonomy" id="2320862"/>
    <lineage>
        <taxon>Bacteria</taxon>
        <taxon>Pseudomonadati</taxon>
        <taxon>Pseudomonadota</taxon>
        <taxon>Betaproteobacteria</taxon>
        <taxon>Burkholderiales</taxon>
        <taxon>Oxalobacteraceae</taxon>
        <taxon>Noviherbaspirillum</taxon>
    </lineage>
</organism>
<dbReference type="SUPFAM" id="SSF89392">
    <property type="entry name" value="Prokaryotic lipoproteins and lipoprotein localization factors"/>
    <property type="match status" value="1"/>
</dbReference>
<dbReference type="InterPro" id="IPR004564">
    <property type="entry name" value="OM_lipoprot_carrier_LolA-like"/>
</dbReference>
<reference evidence="3 4" key="1">
    <citation type="submission" date="2018-09" db="EMBL/GenBank/DDBJ databases">
        <authorList>
            <person name="Zhu H."/>
        </authorList>
    </citation>
    <scope>NUCLEOTIDE SEQUENCE [LARGE SCALE GENOMIC DNA]</scope>
    <source>
        <strain evidence="3 4">K2R10-39</strain>
    </source>
</reference>
<gene>
    <name evidence="3" type="ORF">D3870_18410</name>
</gene>
<keyword evidence="4" id="KW-1185">Reference proteome</keyword>
<evidence type="ECO:0000313" key="3">
    <source>
        <dbReference type="EMBL" id="RJG07704.1"/>
    </source>
</evidence>
<dbReference type="RefSeq" id="WP_119741426.1">
    <property type="nucleotide sequence ID" value="NZ_QYUN01000002.1"/>
</dbReference>
<accession>A0A418X5D9</accession>
<proteinExistence type="predicted"/>
<dbReference type="Pfam" id="PF19574">
    <property type="entry name" value="LolA_3"/>
    <property type="match status" value="1"/>
</dbReference>
<feature type="chain" id="PRO_5019142162" evidence="2">
    <location>
        <begin position="31"/>
        <end position="200"/>
    </location>
</feature>
<name>A0A418X5D9_9BURK</name>
<dbReference type="OrthoDB" id="5297911at2"/>
<dbReference type="AlphaFoldDB" id="A0A418X5D9"/>
<keyword evidence="1 2" id="KW-0732">Signal</keyword>
<dbReference type="Gene3D" id="2.50.20.10">
    <property type="entry name" value="Lipoprotein localisation LolA/LolB/LppX"/>
    <property type="match status" value="1"/>
</dbReference>
<dbReference type="InterPro" id="IPR029046">
    <property type="entry name" value="LolA/LolB/LppX"/>
</dbReference>
<evidence type="ECO:0000256" key="1">
    <source>
        <dbReference type="ARBA" id="ARBA00022729"/>
    </source>
</evidence>
<evidence type="ECO:0000256" key="2">
    <source>
        <dbReference type="SAM" id="SignalP"/>
    </source>
</evidence>